<name>A0A1H7YPU3_9FIRM</name>
<dbReference type="OrthoDB" id="3191472at2"/>
<dbReference type="PANTHER" id="PTHR40056:SF1">
    <property type="entry name" value="DUF1836 DOMAIN-CONTAINING PROTEIN"/>
    <property type="match status" value="1"/>
</dbReference>
<protein>
    <recommendedName>
        <fullName evidence="3">DUF1836 domain-containing protein</fullName>
    </recommendedName>
</protein>
<dbReference type="AlphaFoldDB" id="A0A1H7YPU3"/>
<sequence>MELQNTELNGFVNKVLCDSDIHSTEIPDIDLYMDQIITLFEGKLSGNKRRPEDKLLTKTMINNYSKEGLLHQIKGKKYSKEHIIQILLIYNLKQTLSIQDIKSVLNATNGDGEITELYDRFLTTKNSLRKETPVLLQTLLGANEFDGLDETHRKLLLVLAMSSLGNYMKRLCEEIIDNCN</sequence>
<evidence type="ECO:0000313" key="1">
    <source>
        <dbReference type="EMBL" id="SEM47973.1"/>
    </source>
</evidence>
<evidence type="ECO:0008006" key="3">
    <source>
        <dbReference type="Google" id="ProtNLM"/>
    </source>
</evidence>
<dbReference type="EMBL" id="FOCG01000001">
    <property type="protein sequence ID" value="SEM47973.1"/>
    <property type="molecule type" value="Genomic_DNA"/>
</dbReference>
<accession>A0A1H7YPU3</accession>
<gene>
    <name evidence="1" type="ORF">SAMN05216180_0162</name>
</gene>
<reference evidence="1 2" key="1">
    <citation type="submission" date="2016-10" db="EMBL/GenBank/DDBJ databases">
        <authorList>
            <person name="de Groot N.N."/>
        </authorList>
    </citation>
    <scope>NUCLEOTIDE SEQUENCE [LARGE SCALE GENOMIC DNA]</scope>
    <source>
        <strain evidence="1 2">CGMCC 1.5070</strain>
    </source>
</reference>
<dbReference type="STRING" id="474960.SAMN05216180_0162"/>
<dbReference type="InterPro" id="IPR014975">
    <property type="entry name" value="DUF1836"/>
</dbReference>
<dbReference type="Gene3D" id="1.10.1660.10">
    <property type="match status" value="1"/>
</dbReference>
<dbReference type="Pfam" id="PF08876">
    <property type="entry name" value="DUF1836"/>
    <property type="match status" value="1"/>
</dbReference>
<dbReference type="PANTHER" id="PTHR40056">
    <property type="entry name" value="HYPOTHETICAL CYTOSOLIC PROTEIN"/>
    <property type="match status" value="1"/>
</dbReference>
<organism evidence="1 2">
    <name type="scientific">Hydrogenoanaerobacterium saccharovorans</name>
    <dbReference type="NCBI Taxonomy" id="474960"/>
    <lineage>
        <taxon>Bacteria</taxon>
        <taxon>Bacillati</taxon>
        <taxon>Bacillota</taxon>
        <taxon>Clostridia</taxon>
        <taxon>Eubacteriales</taxon>
        <taxon>Oscillospiraceae</taxon>
        <taxon>Hydrogenoanaerobacterium</taxon>
    </lineage>
</organism>
<evidence type="ECO:0000313" key="2">
    <source>
        <dbReference type="Proteomes" id="UP000199158"/>
    </source>
</evidence>
<proteinExistence type="predicted"/>
<dbReference type="Proteomes" id="UP000199158">
    <property type="component" value="Unassembled WGS sequence"/>
</dbReference>
<keyword evidence="2" id="KW-1185">Reference proteome</keyword>
<dbReference type="RefSeq" id="WP_092750703.1">
    <property type="nucleotide sequence ID" value="NZ_FOCG01000001.1"/>
</dbReference>